<reference evidence="9 10" key="1">
    <citation type="submission" date="2018-07" db="EMBL/GenBank/DDBJ databases">
        <title>Genomic Encyclopedia of Type Strains, Phase III (KMG-III): the genomes of soil and plant-associated and newly described type strains.</title>
        <authorList>
            <person name="Whitman W."/>
        </authorList>
    </citation>
    <scope>NUCLEOTIDE SEQUENCE [LARGE SCALE GENOMIC DNA]</scope>
    <source>
        <strain evidence="9 10">CECT 8236</strain>
    </source>
</reference>
<protein>
    <submittedName>
        <fullName evidence="9">Two-component system sensor histidine kinase YesM</fullName>
    </submittedName>
</protein>
<organism evidence="9 10">
    <name type="scientific">Cohnella lupini</name>
    <dbReference type="NCBI Taxonomy" id="1294267"/>
    <lineage>
        <taxon>Bacteria</taxon>
        <taxon>Bacillati</taxon>
        <taxon>Bacillota</taxon>
        <taxon>Bacilli</taxon>
        <taxon>Bacillales</taxon>
        <taxon>Paenibacillaceae</taxon>
        <taxon>Cohnella</taxon>
    </lineage>
</organism>
<dbReference type="SUPFAM" id="SSF158472">
    <property type="entry name" value="HAMP domain-like"/>
    <property type="match status" value="1"/>
</dbReference>
<evidence type="ECO:0000256" key="7">
    <source>
        <dbReference type="SAM" id="Phobius"/>
    </source>
</evidence>
<dbReference type="Gene3D" id="3.30.565.10">
    <property type="entry name" value="Histidine kinase-like ATPase, C-terminal domain"/>
    <property type="match status" value="1"/>
</dbReference>
<comment type="caution">
    <text evidence="9">The sequence shown here is derived from an EMBL/GenBank/DDBJ whole genome shotgun (WGS) entry which is preliminary data.</text>
</comment>
<evidence type="ECO:0000256" key="3">
    <source>
        <dbReference type="ARBA" id="ARBA00022553"/>
    </source>
</evidence>
<dbReference type="PROSITE" id="PS50885">
    <property type="entry name" value="HAMP"/>
    <property type="match status" value="1"/>
</dbReference>
<evidence type="ECO:0000256" key="5">
    <source>
        <dbReference type="ARBA" id="ARBA00022777"/>
    </source>
</evidence>
<dbReference type="Pfam" id="PF02518">
    <property type="entry name" value="HATPase_c"/>
    <property type="match status" value="1"/>
</dbReference>
<keyword evidence="6 7" id="KW-0472">Membrane</keyword>
<accession>A0A3D9IV73</accession>
<dbReference type="Gene3D" id="6.10.340.10">
    <property type="match status" value="1"/>
</dbReference>
<comment type="subcellular location">
    <subcellularLocation>
        <location evidence="1">Cell membrane</location>
        <topology evidence="1">Multi-pass membrane protein</topology>
    </subcellularLocation>
</comment>
<dbReference type="AlphaFoldDB" id="A0A3D9IV73"/>
<keyword evidence="7" id="KW-1133">Transmembrane helix</keyword>
<feature type="domain" description="HAMP" evidence="8">
    <location>
        <begin position="322"/>
        <end position="374"/>
    </location>
</feature>
<keyword evidence="3" id="KW-0597">Phosphoprotein</keyword>
<sequence length="597" mass="67697">MTLNPAKKALRGIVRPFQKSMRYKLMLLMVLIAVLPLTLVTLFATRTTKHSLTSGFVRSNESRMEWAAQYFDEKYDQLRSVTYSILLDNTLFPNASGEVIPNVSEPSFVNRYTIDKLKSLYSANNTNIVQLSIYLKSQNRLYVVDKDAGISTDRLRTPQVDWGALGSTHDSVSWLLNDQKNTFTIVRSMNRFSDREVIGGVMLQVRWKMMDSVLDMIHSEASSEVFVVDAEGNTVYDPYAQTASIEKETLKEALADPNGSGYLQSKKGFLFYQPTMTGQSWIVKFIPIRYVTQGASSTLNFSLFTAVAFIILAIAVSLLIAYFTTRPIIRLTRSMKAVENQNFDVDLKEPRSDEIGTLERRFNSMLGRIKELIQTEYKATIEKRTAQVKAMQAQINPHFLHNALQAIGGIALSRNVPEINDHVRAISDLFRYSIRMKSDLVTVADELEHVGSYLHIQKLRFRNMVEVRIDADEECLSCLIPKFSLQPIVENCFMHGLEGKMETWKLAIRVEKVLDEIQIDIEDNGFGIGEARLNDIRNQLSKETDERDNVEGIGMSNVNARIKLLFGDEYGLFVSSEQNVGTTVRLLIPAQEKGETE</sequence>
<dbReference type="PANTHER" id="PTHR34220">
    <property type="entry name" value="SENSOR HISTIDINE KINASE YPDA"/>
    <property type="match status" value="1"/>
</dbReference>
<proteinExistence type="predicted"/>
<dbReference type="InterPro" id="IPR010559">
    <property type="entry name" value="Sig_transdc_His_kin_internal"/>
</dbReference>
<dbReference type="Pfam" id="PF06580">
    <property type="entry name" value="His_kinase"/>
    <property type="match status" value="1"/>
</dbReference>
<feature type="transmembrane region" description="Helical" evidence="7">
    <location>
        <begin position="301"/>
        <end position="323"/>
    </location>
</feature>
<dbReference type="InterPro" id="IPR036890">
    <property type="entry name" value="HATPase_C_sf"/>
</dbReference>
<evidence type="ECO:0000313" key="10">
    <source>
        <dbReference type="Proteomes" id="UP000256869"/>
    </source>
</evidence>
<keyword evidence="2" id="KW-1003">Cell membrane</keyword>
<keyword evidence="10" id="KW-1185">Reference proteome</keyword>
<dbReference type="SUPFAM" id="SSF55874">
    <property type="entry name" value="ATPase domain of HSP90 chaperone/DNA topoisomerase II/histidine kinase"/>
    <property type="match status" value="1"/>
</dbReference>
<dbReference type="InterPro" id="IPR050640">
    <property type="entry name" value="Bact_2-comp_sensor_kinase"/>
</dbReference>
<keyword evidence="5 9" id="KW-0418">Kinase</keyword>
<name>A0A3D9IV73_9BACL</name>
<dbReference type="GO" id="GO:0005886">
    <property type="term" value="C:plasma membrane"/>
    <property type="evidence" value="ECO:0007669"/>
    <property type="project" value="UniProtKB-SubCell"/>
</dbReference>
<evidence type="ECO:0000256" key="6">
    <source>
        <dbReference type="ARBA" id="ARBA00023136"/>
    </source>
</evidence>
<gene>
    <name evidence="9" type="ORF">DFP95_101132</name>
</gene>
<evidence type="ECO:0000313" key="9">
    <source>
        <dbReference type="EMBL" id="RED65644.1"/>
    </source>
</evidence>
<dbReference type="InterPro" id="IPR003594">
    <property type="entry name" value="HATPase_dom"/>
</dbReference>
<dbReference type="InterPro" id="IPR003660">
    <property type="entry name" value="HAMP_dom"/>
</dbReference>
<dbReference type="RefSeq" id="WP_181907194.1">
    <property type="nucleotide sequence ID" value="NZ_QRDY01000001.1"/>
</dbReference>
<dbReference type="GO" id="GO:0000155">
    <property type="term" value="F:phosphorelay sensor kinase activity"/>
    <property type="evidence" value="ECO:0007669"/>
    <property type="project" value="InterPro"/>
</dbReference>
<dbReference type="CDD" id="cd06225">
    <property type="entry name" value="HAMP"/>
    <property type="match status" value="1"/>
</dbReference>
<dbReference type="PANTHER" id="PTHR34220:SF7">
    <property type="entry name" value="SENSOR HISTIDINE KINASE YPDA"/>
    <property type="match status" value="1"/>
</dbReference>
<evidence type="ECO:0000256" key="1">
    <source>
        <dbReference type="ARBA" id="ARBA00004651"/>
    </source>
</evidence>
<evidence type="ECO:0000256" key="2">
    <source>
        <dbReference type="ARBA" id="ARBA00022475"/>
    </source>
</evidence>
<dbReference type="SMART" id="SM00304">
    <property type="entry name" value="HAMP"/>
    <property type="match status" value="1"/>
</dbReference>
<dbReference type="Pfam" id="PF00672">
    <property type="entry name" value="HAMP"/>
    <property type="match status" value="1"/>
</dbReference>
<keyword evidence="4" id="KW-0808">Transferase</keyword>
<evidence type="ECO:0000256" key="4">
    <source>
        <dbReference type="ARBA" id="ARBA00022679"/>
    </source>
</evidence>
<evidence type="ECO:0000259" key="8">
    <source>
        <dbReference type="PROSITE" id="PS50885"/>
    </source>
</evidence>
<dbReference type="EMBL" id="QRDY01000001">
    <property type="protein sequence ID" value="RED65644.1"/>
    <property type="molecule type" value="Genomic_DNA"/>
</dbReference>
<dbReference type="Proteomes" id="UP000256869">
    <property type="component" value="Unassembled WGS sequence"/>
</dbReference>
<keyword evidence="7" id="KW-0812">Transmembrane</keyword>